<protein>
    <submittedName>
        <fullName evidence="2">Helix-turn-helix domain-containing protein</fullName>
    </submittedName>
</protein>
<gene>
    <name evidence="2" type="ORF">H8K43_13070</name>
</gene>
<dbReference type="PROSITE" id="PS50943">
    <property type="entry name" value="HTH_CROC1"/>
    <property type="match status" value="1"/>
</dbReference>
<dbReference type="Pfam" id="PF13560">
    <property type="entry name" value="HTH_31"/>
    <property type="match status" value="1"/>
</dbReference>
<proteinExistence type="predicted"/>
<dbReference type="Gene3D" id="1.10.260.40">
    <property type="entry name" value="lambda repressor-like DNA-binding domains"/>
    <property type="match status" value="1"/>
</dbReference>
<dbReference type="RefSeq" id="WP_186904246.1">
    <property type="nucleotide sequence ID" value="NZ_JACOGD010000006.1"/>
</dbReference>
<evidence type="ECO:0000313" key="3">
    <source>
        <dbReference type="Proteomes" id="UP000654304"/>
    </source>
</evidence>
<feature type="domain" description="HTH cro/C1-type" evidence="1">
    <location>
        <begin position="9"/>
        <end position="64"/>
    </location>
</feature>
<dbReference type="InterPro" id="IPR001387">
    <property type="entry name" value="Cro/C1-type_HTH"/>
</dbReference>
<dbReference type="Proteomes" id="UP000654304">
    <property type="component" value="Unassembled WGS sequence"/>
</dbReference>
<dbReference type="CDD" id="cd00093">
    <property type="entry name" value="HTH_XRE"/>
    <property type="match status" value="1"/>
</dbReference>
<evidence type="ECO:0000259" key="1">
    <source>
        <dbReference type="PROSITE" id="PS50943"/>
    </source>
</evidence>
<keyword evidence="3" id="KW-1185">Reference proteome</keyword>
<accession>A0ABR7A6T7</accession>
<comment type="caution">
    <text evidence="2">The sequence shown here is derived from an EMBL/GenBank/DDBJ whole genome shotgun (WGS) entry which is preliminary data.</text>
</comment>
<dbReference type="EMBL" id="JACOGD010000006">
    <property type="protein sequence ID" value="MBC3932613.1"/>
    <property type="molecule type" value="Genomic_DNA"/>
</dbReference>
<dbReference type="InterPro" id="IPR010982">
    <property type="entry name" value="Lambda_DNA-bd_dom_sf"/>
</dbReference>
<sequence>MQNSFGELLRSLRKKKKMRLQDVASRADIDLSYLSRIELGARPAPKKSIRHAIYEVLVLEKAEIDQAEASVSYKPTNSIFRAPLSGGKMLLMVVNIKDIGKLLSTTDMGLEKFVSGLEIAEADM</sequence>
<name>A0ABR7A6T7_9BURK</name>
<reference evidence="2 3" key="1">
    <citation type="submission" date="2020-08" db="EMBL/GenBank/DDBJ databases">
        <title>Novel species isolated from subtropical streams in China.</title>
        <authorList>
            <person name="Lu H."/>
        </authorList>
    </citation>
    <scope>NUCLEOTIDE SEQUENCE [LARGE SCALE GENOMIC DNA]</scope>
    <source>
        <strain evidence="2 3">CY22W</strain>
    </source>
</reference>
<evidence type="ECO:0000313" key="2">
    <source>
        <dbReference type="EMBL" id="MBC3932613.1"/>
    </source>
</evidence>
<dbReference type="SUPFAM" id="SSF47413">
    <property type="entry name" value="lambda repressor-like DNA-binding domains"/>
    <property type="match status" value="1"/>
</dbReference>
<organism evidence="2 3">
    <name type="scientific">Undibacterium curvum</name>
    <dbReference type="NCBI Taxonomy" id="2762294"/>
    <lineage>
        <taxon>Bacteria</taxon>
        <taxon>Pseudomonadati</taxon>
        <taxon>Pseudomonadota</taxon>
        <taxon>Betaproteobacteria</taxon>
        <taxon>Burkholderiales</taxon>
        <taxon>Oxalobacteraceae</taxon>
        <taxon>Undibacterium</taxon>
    </lineage>
</organism>